<dbReference type="Gene3D" id="3.40.50.720">
    <property type="entry name" value="NAD(P)-binding Rossmann-like Domain"/>
    <property type="match status" value="1"/>
</dbReference>
<dbReference type="InterPro" id="IPR002347">
    <property type="entry name" value="SDR_fam"/>
</dbReference>
<dbReference type="Proteomes" id="UP000244248">
    <property type="component" value="Unassembled WGS sequence"/>
</dbReference>
<dbReference type="CDD" id="cd05327">
    <property type="entry name" value="retinol-DH_like_SDR_c_like"/>
    <property type="match status" value="1"/>
</dbReference>
<dbReference type="Pfam" id="PF00106">
    <property type="entry name" value="adh_short"/>
    <property type="match status" value="1"/>
</dbReference>
<dbReference type="RefSeq" id="WP_107938679.1">
    <property type="nucleotide sequence ID" value="NZ_QANS01000001.1"/>
</dbReference>
<dbReference type="OrthoDB" id="5786478at2"/>
<evidence type="ECO:0000313" key="3">
    <source>
        <dbReference type="Proteomes" id="UP000244248"/>
    </source>
</evidence>
<dbReference type="EMBL" id="QANS01000001">
    <property type="protein sequence ID" value="PTU32971.1"/>
    <property type="molecule type" value="Genomic_DNA"/>
</dbReference>
<dbReference type="PANTHER" id="PTHR43157">
    <property type="entry name" value="PHOSPHATIDYLINOSITOL-GLYCAN BIOSYNTHESIS CLASS F PROTEIN-RELATED"/>
    <property type="match status" value="1"/>
</dbReference>
<gene>
    <name evidence="2" type="ORF">CJD38_02330</name>
</gene>
<comment type="caution">
    <text evidence="2">The sequence shown here is derived from an EMBL/GenBank/DDBJ whole genome shotgun (WGS) entry which is preliminary data.</text>
</comment>
<sequence length="273" mass="29618">MARNVLITGGNSGIGYEMALALAKQGDRVIIAARSESKSQEAISNIKAAYPAAQIESLPLDLADFSNVDQFTKTLLATMPVIDVLILNAGLYTLKLSTLANGYESMMGIMHFGHFRLARHLLDAVKAASAGRIVVTSSMIHNLGKIDEASFKDPSRHSTGLHSYGQAKLANLLFTRELARRLKNTKVRVNAFHPGAVATGIYRQVPGFLQPLIRLTMLTPAQGADTAVWLATSPELADVSGEYFIGRKRKTGSKLSRNTDLAKHLWQLSEAAM</sequence>
<reference evidence="2 3" key="1">
    <citation type="submission" date="2018-04" db="EMBL/GenBank/DDBJ databases">
        <title>Novel species isolated from glacier.</title>
        <authorList>
            <person name="Liu Q."/>
            <person name="Xin Y.-H."/>
        </authorList>
    </citation>
    <scope>NUCLEOTIDE SEQUENCE [LARGE SCALE GENOMIC DNA]</scope>
    <source>
        <strain evidence="2 3">GT1R17</strain>
    </source>
</reference>
<dbReference type="PANTHER" id="PTHR43157:SF31">
    <property type="entry name" value="PHOSPHATIDYLINOSITOL-GLYCAN BIOSYNTHESIS CLASS F PROTEIN"/>
    <property type="match status" value="1"/>
</dbReference>
<dbReference type="PRINTS" id="PR00081">
    <property type="entry name" value="GDHRDH"/>
</dbReference>
<dbReference type="SUPFAM" id="SSF51735">
    <property type="entry name" value="NAD(P)-binding Rossmann-fold domains"/>
    <property type="match status" value="1"/>
</dbReference>
<evidence type="ECO:0000256" key="1">
    <source>
        <dbReference type="ARBA" id="ARBA00023002"/>
    </source>
</evidence>
<keyword evidence="1" id="KW-0560">Oxidoreductase</keyword>
<dbReference type="InterPro" id="IPR036291">
    <property type="entry name" value="NAD(P)-bd_dom_sf"/>
</dbReference>
<protein>
    <submittedName>
        <fullName evidence="2">Short-chain dehydrogenase</fullName>
    </submittedName>
</protein>
<dbReference type="GO" id="GO:0016491">
    <property type="term" value="F:oxidoreductase activity"/>
    <property type="evidence" value="ECO:0007669"/>
    <property type="project" value="UniProtKB-KW"/>
</dbReference>
<dbReference type="AlphaFoldDB" id="A0A2T5MK68"/>
<accession>A0A2T5MK68</accession>
<evidence type="ECO:0000313" key="2">
    <source>
        <dbReference type="EMBL" id="PTU32971.1"/>
    </source>
</evidence>
<proteinExistence type="predicted"/>
<organism evidence="2 3">
    <name type="scientific">Stenotrophobium rhamnosiphilum</name>
    <dbReference type="NCBI Taxonomy" id="2029166"/>
    <lineage>
        <taxon>Bacteria</taxon>
        <taxon>Pseudomonadati</taxon>
        <taxon>Pseudomonadota</taxon>
        <taxon>Gammaproteobacteria</taxon>
        <taxon>Nevskiales</taxon>
        <taxon>Nevskiaceae</taxon>
        <taxon>Stenotrophobium</taxon>
    </lineage>
</organism>
<keyword evidence="3" id="KW-1185">Reference proteome</keyword>
<name>A0A2T5MK68_9GAMM</name>